<keyword evidence="1" id="KW-1133">Transmembrane helix</keyword>
<dbReference type="AlphaFoldDB" id="A0A9D6Z2K2"/>
<keyword evidence="2" id="KW-0378">Hydrolase</keyword>
<dbReference type="GO" id="GO:0016787">
    <property type="term" value="F:hydrolase activity"/>
    <property type="evidence" value="ECO:0007669"/>
    <property type="project" value="UniProtKB-KW"/>
</dbReference>
<name>A0A9D6Z2K2_9BACT</name>
<gene>
    <name evidence="2" type="ORF">HY912_05240</name>
</gene>
<sequence>MILGHFALASLAKQSCFHKDNWILLVVASIMPDLMDKPANIFLGLPGRGVGHSLIVLVAVAVFAWLLCSRLKINTDFLFPGVVMWLSHLAGDFVKPEVFFWPFLGQLEPSPRFDFWQKLYQFYIARVYPEQFWLEAFCVAAALSLWAFRSGIPRLVVASLARQEANRNRGIWKPRG</sequence>
<evidence type="ECO:0000256" key="1">
    <source>
        <dbReference type="SAM" id="Phobius"/>
    </source>
</evidence>
<evidence type="ECO:0000313" key="3">
    <source>
        <dbReference type="Proteomes" id="UP000807825"/>
    </source>
</evidence>
<keyword evidence="1" id="KW-0472">Membrane</keyword>
<accession>A0A9D6Z2K2</accession>
<protein>
    <submittedName>
        <fullName evidence="2">Metal-dependent hydrolase</fullName>
    </submittedName>
</protein>
<dbReference type="InterPro" id="IPR007404">
    <property type="entry name" value="YdjM-like"/>
</dbReference>
<feature type="transmembrane region" description="Helical" evidence="1">
    <location>
        <begin position="50"/>
        <end position="68"/>
    </location>
</feature>
<dbReference type="Proteomes" id="UP000807825">
    <property type="component" value="Unassembled WGS sequence"/>
</dbReference>
<keyword evidence="1" id="KW-0812">Transmembrane</keyword>
<dbReference type="EMBL" id="JACRDE010000152">
    <property type="protein sequence ID" value="MBI5248879.1"/>
    <property type="molecule type" value="Genomic_DNA"/>
</dbReference>
<organism evidence="2 3">
    <name type="scientific">Desulfomonile tiedjei</name>
    <dbReference type="NCBI Taxonomy" id="2358"/>
    <lineage>
        <taxon>Bacteria</taxon>
        <taxon>Pseudomonadati</taxon>
        <taxon>Thermodesulfobacteriota</taxon>
        <taxon>Desulfomonilia</taxon>
        <taxon>Desulfomonilales</taxon>
        <taxon>Desulfomonilaceae</taxon>
        <taxon>Desulfomonile</taxon>
    </lineage>
</organism>
<evidence type="ECO:0000313" key="2">
    <source>
        <dbReference type="EMBL" id="MBI5248879.1"/>
    </source>
</evidence>
<proteinExistence type="predicted"/>
<dbReference type="Pfam" id="PF04307">
    <property type="entry name" value="YdjM"/>
    <property type="match status" value="1"/>
</dbReference>
<comment type="caution">
    <text evidence="2">The sequence shown here is derived from an EMBL/GenBank/DDBJ whole genome shotgun (WGS) entry which is preliminary data.</text>
</comment>
<reference evidence="2" key="1">
    <citation type="submission" date="2020-07" db="EMBL/GenBank/DDBJ databases">
        <title>Huge and variable diversity of episymbiotic CPR bacteria and DPANN archaea in groundwater ecosystems.</title>
        <authorList>
            <person name="He C.Y."/>
            <person name="Keren R."/>
            <person name="Whittaker M."/>
            <person name="Farag I.F."/>
            <person name="Doudna J."/>
            <person name="Cate J.H.D."/>
            <person name="Banfield J.F."/>
        </authorList>
    </citation>
    <scope>NUCLEOTIDE SEQUENCE</scope>
    <source>
        <strain evidence="2">NC_groundwater_1664_Pr3_B-0.1um_52_9</strain>
    </source>
</reference>